<dbReference type="SUPFAM" id="SSF56300">
    <property type="entry name" value="Metallo-dependent phosphatases"/>
    <property type="match status" value="1"/>
</dbReference>
<gene>
    <name evidence="1" type="ORF">MM415B08998_0007</name>
</gene>
<dbReference type="AlphaFoldDB" id="A0A6M3LM85"/>
<name>A0A6M3LM85_9ZZZZ</name>
<dbReference type="InterPro" id="IPR029052">
    <property type="entry name" value="Metallo-depent_PP-like"/>
</dbReference>
<dbReference type="EMBL" id="MT143395">
    <property type="protein sequence ID" value="QJA96386.1"/>
    <property type="molecule type" value="Genomic_DNA"/>
</dbReference>
<proteinExistence type="predicted"/>
<evidence type="ECO:0000313" key="1">
    <source>
        <dbReference type="EMBL" id="QJA96386.1"/>
    </source>
</evidence>
<accession>A0A6M3LM85</accession>
<reference evidence="1" key="1">
    <citation type="submission" date="2020-03" db="EMBL/GenBank/DDBJ databases">
        <title>The deep terrestrial virosphere.</title>
        <authorList>
            <person name="Holmfeldt K."/>
            <person name="Nilsson E."/>
            <person name="Simone D."/>
            <person name="Lopez-Fernandez M."/>
            <person name="Wu X."/>
            <person name="de Brujin I."/>
            <person name="Lundin D."/>
            <person name="Andersson A."/>
            <person name="Bertilsson S."/>
            <person name="Dopson M."/>
        </authorList>
    </citation>
    <scope>NUCLEOTIDE SEQUENCE</scope>
    <source>
        <strain evidence="1">MM415B08998</strain>
    </source>
</reference>
<protein>
    <recommendedName>
        <fullName evidence="2">Calcineurin-like phosphoesterase domain-containing protein</fullName>
    </recommendedName>
</protein>
<evidence type="ECO:0008006" key="2">
    <source>
        <dbReference type="Google" id="ProtNLM"/>
    </source>
</evidence>
<organism evidence="1">
    <name type="scientific">viral metagenome</name>
    <dbReference type="NCBI Taxonomy" id="1070528"/>
    <lineage>
        <taxon>unclassified sequences</taxon>
        <taxon>metagenomes</taxon>
        <taxon>organismal metagenomes</taxon>
    </lineage>
</organism>
<sequence length="277" mass="31696">MQVKDVGITYKKSNSEFKLYLVGDIHAGTIHCVEHEIRRKVNEIKNSKNTYWIGMGDYAEFITPNDKRFDPNIKSIAEWVEPDNLGHCQTEWITELFNPIRHKCLGLLYGNHENSIRIFNHENVIGNLCDKKHLNVDNLGYSCFIRFHFERENSAERHLITGAFTHGSSGAITEGAKLMALMRWMKSMEADIYGYAHLHDYIEKAYSKMIVVNKNGNQGKIKNKVVSGVTTGSWFRTYTQGIQASYGEQKCYPPTEICCAMFTINPNTGEIRTNKSV</sequence>